<dbReference type="Pfam" id="PF17827">
    <property type="entry name" value="PrmC_N"/>
    <property type="match status" value="1"/>
</dbReference>
<evidence type="ECO:0000256" key="3">
    <source>
        <dbReference type="ARBA" id="ARBA00022691"/>
    </source>
</evidence>
<dbReference type="EMBL" id="DSXR01000095">
    <property type="protein sequence ID" value="HGS87834.1"/>
    <property type="molecule type" value="Genomic_DNA"/>
</dbReference>
<comment type="catalytic activity">
    <reaction evidence="4 5">
        <text>L-glutaminyl-[peptide chain release factor] + S-adenosyl-L-methionine = N(5)-methyl-L-glutaminyl-[peptide chain release factor] + S-adenosyl-L-homocysteine + H(+)</text>
        <dbReference type="Rhea" id="RHEA:42896"/>
        <dbReference type="Rhea" id="RHEA-COMP:10271"/>
        <dbReference type="Rhea" id="RHEA-COMP:10272"/>
        <dbReference type="ChEBI" id="CHEBI:15378"/>
        <dbReference type="ChEBI" id="CHEBI:30011"/>
        <dbReference type="ChEBI" id="CHEBI:57856"/>
        <dbReference type="ChEBI" id="CHEBI:59789"/>
        <dbReference type="ChEBI" id="CHEBI:61891"/>
        <dbReference type="EC" id="2.1.1.297"/>
    </reaction>
</comment>
<dbReference type="InterPro" id="IPR004556">
    <property type="entry name" value="HemK-like"/>
</dbReference>
<dbReference type="InterPro" id="IPR040758">
    <property type="entry name" value="PrmC_N"/>
</dbReference>
<evidence type="ECO:0000313" key="8">
    <source>
        <dbReference type="EMBL" id="HGS87834.1"/>
    </source>
</evidence>
<organism evidence="8">
    <name type="scientific">Bellilinea caldifistulae</name>
    <dbReference type="NCBI Taxonomy" id="360411"/>
    <lineage>
        <taxon>Bacteria</taxon>
        <taxon>Bacillati</taxon>
        <taxon>Chloroflexota</taxon>
        <taxon>Anaerolineae</taxon>
        <taxon>Anaerolineales</taxon>
        <taxon>Anaerolineaceae</taxon>
        <taxon>Bellilinea</taxon>
    </lineage>
</organism>
<sequence length="285" mass="31926">MKLLNLNAGDWLKFARKRLKSIEDGGLAAQVILAHVLGKSREFILAHPEYVLGEDHIERLENLITRLEQGEPLAYLTGKREFYGLTFWVSPAVLIPRPETELLVERALGWLKRHPNRRSAADVGSGSGSIAATLTFHVPDLKCVAVERSWQAIQIAHQNFEQLQVSQRVFPMLGNLLDAVEGMFDLVCANLPYIPANELAQLAVSRFEPRLALDGGYDGLDWIAALIEDSKRWLAKGGLMLLEIEAGQAEKVAQLVYRNLPNAKIEVIHDLQGLPRLVWVERELS</sequence>
<dbReference type="EC" id="2.1.1.297" evidence="5"/>
<evidence type="ECO:0000256" key="5">
    <source>
        <dbReference type="HAMAP-Rule" id="MF_02126"/>
    </source>
</evidence>
<dbReference type="InterPro" id="IPR029063">
    <property type="entry name" value="SAM-dependent_MTases_sf"/>
</dbReference>
<reference evidence="8" key="1">
    <citation type="journal article" date="2020" name="mSystems">
        <title>Genome- and Community-Level Interaction Insights into Carbon Utilization and Element Cycling Functions of Hydrothermarchaeota in Hydrothermal Sediment.</title>
        <authorList>
            <person name="Zhou Z."/>
            <person name="Liu Y."/>
            <person name="Xu W."/>
            <person name="Pan J."/>
            <person name="Luo Z.H."/>
            <person name="Li M."/>
        </authorList>
    </citation>
    <scope>NUCLEOTIDE SEQUENCE [LARGE SCALE GENOMIC DNA]</scope>
    <source>
        <strain evidence="8">SpSt-556</strain>
    </source>
</reference>
<evidence type="ECO:0000256" key="2">
    <source>
        <dbReference type="ARBA" id="ARBA00022679"/>
    </source>
</evidence>
<feature type="binding site" evidence="5">
    <location>
        <position position="190"/>
    </location>
    <ligand>
        <name>S-adenosyl-L-methionine</name>
        <dbReference type="ChEBI" id="CHEBI:59789"/>
    </ligand>
</feature>
<dbReference type="Gene3D" id="3.40.50.150">
    <property type="entry name" value="Vaccinia Virus protein VP39"/>
    <property type="match status" value="1"/>
</dbReference>
<accession>A0A7C4Q9M5</accession>
<dbReference type="AlphaFoldDB" id="A0A7C4Q9M5"/>
<dbReference type="SUPFAM" id="SSF53335">
    <property type="entry name" value="S-adenosyl-L-methionine-dependent methyltransferases"/>
    <property type="match status" value="1"/>
</dbReference>
<dbReference type="InterPro" id="IPR019874">
    <property type="entry name" value="RF_methyltr_PrmC"/>
</dbReference>
<dbReference type="Gene3D" id="1.10.8.10">
    <property type="entry name" value="DNA helicase RuvA subunit, C-terminal domain"/>
    <property type="match status" value="1"/>
</dbReference>
<dbReference type="PANTHER" id="PTHR18895:SF74">
    <property type="entry name" value="MTRF1L RELEASE FACTOR GLUTAMINE METHYLTRANSFERASE"/>
    <property type="match status" value="1"/>
</dbReference>
<feature type="binding site" evidence="5">
    <location>
        <begin position="124"/>
        <end position="128"/>
    </location>
    <ligand>
        <name>S-adenosyl-L-methionine</name>
        <dbReference type="ChEBI" id="CHEBI:59789"/>
    </ligand>
</feature>
<comment type="caution">
    <text evidence="8">The sequence shown here is derived from an EMBL/GenBank/DDBJ whole genome shotgun (WGS) entry which is preliminary data.</text>
</comment>
<evidence type="ECO:0000256" key="4">
    <source>
        <dbReference type="ARBA" id="ARBA00048391"/>
    </source>
</evidence>
<keyword evidence="1 5" id="KW-0489">Methyltransferase</keyword>
<proteinExistence type="inferred from homology"/>
<evidence type="ECO:0000256" key="1">
    <source>
        <dbReference type="ARBA" id="ARBA00022603"/>
    </source>
</evidence>
<comment type="caution">
    <text evidence="5">Lacks conserved residue(s) required for the propagation of feature annotation.</text>
</comment>
<comment type="function">
    <text evidence="5">Methylates the class 1 translation termination release factors RF1/PrfA and RF2/PrfB on the glutamine residue of the universally conserved GGQ motif.</text>
</comment>
<dbReference type="NCBIfam" id="TIGR03534">
    <property type="entry name" value="RF_mod_PrmC"/>
    <property type="match status" value="1"/>
</dbReference>
<feature type="domain" description="Release factor glutamine methyltransferase N-terminal" evidence="7">
    <location>
        <begin position="10"/>
        <end position="78"/>
    </location>
</feature>
<dbReference type="GO" id="GO:0102559">
    <property type="term" value="F:peptide chain release factor N(5)-glutamine methyltransferase activity"/>
    <property type="evidence" value="ECO:0007669"/>
    <property type="project" value="UniProtKB-EC"/>
</dbReference>
<name>A0A7C4Q9M5_9CHLR</name>
<feature type="domain" description="Methyltransferase small" evidence="6">
    <location>
        <begin position="112"/>
        <end position="202"/>
    </location>
</feature>
<protein>
    <recommendedName>
        <fullName evidence="5">Release factor glutamine methyltransferase</fullName>
        <shortName evidence="5">RF MTase</shortName>
        <ecNumber evidence="5">2.1.1.297</ecNumber>
    </recommendedName>
    <alternativeName>
        <fullName evidence="5">N5-glutamine methyltransferase PrmC</fullName>
    </alternativeName>
    <alternativeName>
        <fullName evidence="5">Protein-(glutamine-N5) MTase PrmC</fullName>
    </alternativeName>
    <alternativeName>
        <fullName evidence="5">Protein-glutamine N-methyltransferase PrmC</fullName>
    </alternativeName>
</protein>
<gene>
    <name evidence="5 8" type="primary">prmC</name>
    <name evidence="8" type="ORF">ENT17_09475</name>
</gene>
<dbReference type="NCBIfam" id="TIGR00536">
    <property type="entry name" value="hemK_fam"/>
    <property type="match status" value="1"/>
</dbReference>
<dbReference type="GO" id="GO:0032259">
    <property type="term" value="P:methylation"/>
    <property type="evidence" value="ECO:0007669"/>
    <property type="project" value="UniProtKB-KW"/>
</dbReference>
<dbReference type="PANTHER" id="PTHR18895">
    <property type="entry name" value="HEMK METHYLTRANSFERASE"/>
    <property type="match status" value="1"/>
</dbReference>
<feature type="binding site" evidence="5">
    <location>
        <position position="147"/>
    </location>
    <ligand>
        <name>S-adenosyl-L-methionine</name>
        <dbReference type="ChEBI" id="CHEBI:59789"/>
    </ligand>
</feature>
<keyword evidence="3 5" id="KW-0949">S-adenosyl-L-methionine</keyword>
<evidence type="ECO:0000259" key="6">
    <source>
        <dbReference type="Pfam" id="PF05175"/>
    </source>
</evidence>
<dbReference type="HAMAP" id="MF_02126">
    <property type="entry name" value="RF_methyltr_PrmC"/>
    <property type="match status" value="1"/>
</dbReference>
<keyword evidence="2 5" id="KW-0808">Transferase</keyword>
<dbReference type="Pfam" id="PF05175">
    <property type="entry name" value="MTS"/>
    <property type="match status" value="1"/>
</dbReference>
<comment type="similarity">
    <text evidence="5">Belongs to the protein N5-glutamine methyltransferase family. PrmC subfamily.</text>
</comment>
<dbReference type="InterPro" id="IPR050320">
    <property type="entry name" value="N5-glutamine_MTase"/>
</dbReference>
<evidence type="ECO:0000259" key="7">
    <source>
        <dbReference type="Pfam" id="PF17827"/>
    </source>
</evidence>
<dbReference type="InterPro" id="IPR007848">
    <property type="entry name" value="Small_mtfrase_dom"/>
</dbReference>